<evidence type="ECO:0000313" key="10">
    <source>
        <dbReference type="EMBL" id="KYH35118.1"/>
    </source>
</evidence>
<dbReference type="InterPro" id="IPR000515">
    <property type="entry name" value="MetI-like"/>
</dbReference>
<dbReference type="RefSeq" id="WP_066823270.1">
    <property type="nucleotide sequence ID" value="NZ_LTBA01000006.1"/>
</dbReference>
<dbReference type="Pfam" id="PF00528">
    <property type="entry name" value="BPD_transp_1"/>
    <property type="match status" value="1"/>
</dbReference>
<proteinExistence type="inferred from homology"/>
<gene>
    <name evidence="10" type="primary">malG</name>
    <name evidence="10" type="ORF">CLTEP_09380</name>
</gene>
<evidence type="ECO:0000256" key="7">
    <source>
        <dbReference type="ARBA" id="ARBA00023136"/>
    </source>
</evidence>
<dbReference type="OrthoDB" id="9794684at2"/>
<dbReference type="SUPFAM" id="SSF161098">
    <property type="entry name" value="MetI-like"/>
    <property type="match status" value="1"/>
</dbReference>
<keyword evidence="4" id="KW-0762">Sugar transport</keyword>
<keyword evidence="11" id="KW-1185">Reference proteome</keyword>
<dbReference type="InterPro" id="IPR035906">
    <property type="entry name" value="MetI-like_sf"/>
</dbReference>
<evidence type="ECO:0000256" key="1">
    <source>
        <dbReference type="ARBA" id="ARBA00004651"/>
    </source>
</evidence>
<name>A0A151B5D2_9CLOT</name>
<dbReference type="STRING" id="1121338.CLTEP_09380"/>
<dbReference type="GO" id="GO:0015423">
    <property type="term" value="F:ABC-type maltose transporter activity"/>
    <property type="evidence" value="ECO:0007669"/>
    <property type="project" value="TreeGrafter"/>
</dbReference>
<keyword evidence="5 8" id="KW-0812">Transmembrane</keyword>
<comment type="caution">
    <text evidence="10">The sequence shown here is derived from an EMBL/GenBank/DDBJ whole genome shotgun (WGS) entry which is preliminary data.</text>
</comment>
<evidence type="ECO:0000259" key="9">
    <source>
        <dbReference type="PROSITE" id="PS50928"/>
    </source>
</evidence>
<dbReference type="PANTHER" id="PTHR32243:SF34">
    <property type="entry name" value="GALACTOOLIGOSACCHARIDES TRANSPORT SYSTEM PERMEASE PROTEIN GANQ"/>
    <property type="match status" value="1"/>
</dbReference>
<dbReference type="FunFam" id="1.10.3720.10:FF:000034">
    <property type="entry name" value="Sugar ABC transporter permease"/>
    <property type="match status" value="1"/>
</dbReference>
<comment type="subcellular location">
    <subcellularLocation>
        <location evidence="1 8">Cell membrane</location>
        <topology evidence="1 8">Multi-pass membrane protein</topology>
    </subcellularLocation>
</comment>
<accession>A0A151B5D2</accession>
<evidence type="ECO:0000256" key="6">
    <source>
        <dbReference type="ARBA" id="ARBA00022989"/>
    </source>
</evidence>
<dbReference type="Gene3D" id="1.10.3720.10">
    <property type="entry name" value="MetI-like"/>
    <property type="match status" value="1"/>
</dbReference>
<keyword evidence="3" id="KW-1003">Cell membrane</keyword>
<dbReference type="EMBL" id="LTBA01000006">
    <property type="protein sequence ID" value="KYH35118.1"/>
    <property type="molecule type" value="Genomic_DNA"/>
</dbReference>
<feature type="transmembrane region" description="Helical" evidence="8">
    <location>
        <begin position="28"/>
        <end position="50"/>
    </location>
</feature>
<feature type="transmembrane region" description="Helical" evidence="8">
    <location>
        <begin position="261"/>
        <end position="279"/>
    </location>
</feature>
<evidence type="ECO:0000313" key="11">
    <source>
        <dbReference type="Proteomes" id="UP000075531"/>
    </source>
</evidence>
<evidence type="ECO:0000256" key="3">
    <source>
        <dbReference type="ARBA" id="ARBA00022475"/>
    </source>
</evidence>
<feature type="domain" description="ABC transmembrane type-1" evidence="9">
    <location>
        <begin position="87"/>
        <end position="279"/>
    </location>
</feature>
<dbReference type="PROSITE" id="PS50928">
    <property type="entry name" value="ABC_TM1"/>
    <property type="match status" value="1"/>
</dbReference>
<evidence type="ECO:0000256" key="5">
    <source>
        <dbReference type="ARBA" id="ARBA00022692"/>
    </source>
</evidence>
<keyword evidence="7 8" id="KW-0472">Membrane</keyword>
<dbReference type="GO" id="GO:0005886">
    <property type="term" value="C:plasma membrane"/>
    <property type="evidence" value="ECO:0007669"/>
    <property type="project" value="UniProtKB-SubCell"/>
</dbReference>
<evidence type="ECO:0000256" key="8">
    <source>
        <dbReference type="RuleBase" id="RU363032"/>
    </source>
</evidence>
<feature type="transmembrane region" description="Helical" evidence="8">
    <location>
        <begin position="124"/>
        <end position="146"/>
    </location>
</feature>
<dbReference type="Proteomes" id="UP000075531">
    <property type="component" value="Unassembled WGS sequence"/>
</dbReference>
<dbReference type="InterPro" id="IPR050901">
    <property type="entry name" value="BP-dep_ABC_trans_perm"/>
</dbReference>
<evidence type="ECO:0000256" key="4">
    <source>
        <dbReference type="ARBA" id="ARBA00022597"/>
    </source>
</evidence>
<organism evidence="10 11">
    <name type="scientific">Clostridium tepidiprofundi DSM 19306</name>
    <dbReference type="NCBI Taxonomy" id="1121338"/>
    <lineage>
        <taxon>Bacteria</taxon>
        <taxon>Bacillati</taxon>
        <taxon>Bacillota</taxon>
        <taxon>Clostridia</taxon>
        <taxon>Eubacteriales</taxon>
        <taxon>Clostridiaceae</taxon>
        <taxon>Clostridium</taxon>
    </lineage>
</organism>
<comment type="similarity">
    <text evidence="8">Belongs to the binding-protein-dependent transport system permease family.</text>
</comment>
<sequence>MKANTVIDNSLEPKVNKKFNFMGLIQKIVLYVLLISISIIIITPVIWIILSSFNSGTSLFSSTLIPKHPTLIHYKELFTQTDFPIWYKNTLKIATINMIISVILTTLSAYAFSRFRFIGRKFGLMALMILQMFPGFLAMTAIYILLMKMHLLNTHWGLILVYAGGQIPYNTWLCKGYYDGIPRSLDEAARIDGASNLTIFAKIIFPLAKPIITLVALTNFMGPWFDFIFPQIILRSADKKTLAMGLFEWIQKQQNTEFTRFAAGAILVAIPITLLFVFLQKYIVEGLAAGATKG</sequence>
<reference evidence="10 11" key="1">
    <citation type="submission" date="2016-02" db="EMBL/GenBank/DDBJ databases">
        <title>Genome sequence of Clostridium tepidiprofundi DSM 19306.</title>
        <authorList>
            <person name="Poehlein A."/>
            <person name="Daniel R."/>
        </authorList>
    </citation>
    <scope>NUCLEOTIDE SEQUENCE [LARGE SCALE GENOMIC DNA]</scope>
    <source>
        <strain evidence="10 11">DSM 19306</strain>
    </source>
</reference>
<dbReference type="CDD" id="cd06261">
    <property type="entry name" value="TM_PBP2"/>
    <property type="match status" value="1"/>
</dbReference>
<feature type="transmembrane region" description="Helical" evidence="8">
    <location>
        <begin position="93"/>
        <end position="112"/>
    </location>
</feature>
<protein>
    <submittedName>
        <fullName evidence="10">Maltose transport system permease protein MalG</fullName>
    </submittedName>
</protein>
<dbReference type="AlphaFoldDB" id="A0A151B5D2"/>
<dbReference type="PANTHER" id="PTHR32243">
    <property type="entry name" value="MALTOSE TRANSPORT SYSTEM PERMEASE-RELATED"/>
    <property type="match status" value="1"/>
</dbReference>
<dbReference type="GO" id="GO:0042956">
    <property type="term" value="P:maltodextrin transmembrane transport"/>
    <property type="evidence" value="ECO:0007669"/>
    <property type="project" value="TreeGrafter"/>
</dbReference>
<dbReference type="PATRIC" id="fig|1121338.3.peg.968"/>
<evidence type="ECO:0000256" key="2">
    <source>
        <dbReference type="ARBA" id="ARBA00022448"/>
    </source>
</evidence>
<keyword evidence="6 8" id="KW-1133">Transmembrane helix</keyword>
<keyword evidence="2 8" id="KW-0813">Transport</keyword>